<comment type="function">
    <text evidence="7">Responsible for the coupling of flagellin expression to flagellar assembly by preventing expression of the flagellin genes when a component of the middle class of proteins is defective. It negatively regulates flagellar genes by inhibiting the activity of FliA by directly binding to FliA.</text>
</comment>
<evidence type="ECO:0000313" key="11">
    <source>
        <dbReference type="EMBL" id="SEP03280.1"/>
    </source>
</evidence>
<comment type="similarity">
    <text evidence="1">Belongs to the FlgM family.</text>
</comment>
<evidence type="ECO:0000256" key="7">
    <source>
        <dbReference type="ARBA" id="ARBA00024739"/>
    </source>
</evidence>
<keyword evidence="5" id="KW-0805">Transcription regulation</keyword>
<feature type="compositionally biased region" description="Polar residues" evidence="9">
    <location>
        <begin position="35"/>
        <end position="47"/>
    </location>
</feature>
<evidence type="ECO:0000256" key="4">
    <source>
        <dbReference type="ARBA" id="ARBA00022795"/>
    </source>
</evidence>
<evidence type="ECO:0000256" key="3">
    <source>
        <dbReference type="ARBA" id="ARBA00022491"/>
    </source>
</evidence>
<dbReference type="GO" id="GO:0044781">
    <property type="term" value="P:bacterial-type flagellum organization"/>
    <property type="evidence" value="ECO:0007669"/>
    <property type="project" value="UniProtKB-KW"/>
</dbReference>
<evidence type="ECO:0000256" key="2">
    <source>
        <dbReference type="ARBA" id="ARBA00017823"/>
    </source>
</evidence>
<dbReference type="AlphaFoldDB" id="A0A1H8UJ76"/>
<sequence length="103" mass="11278">MANPIDGGNRPGVTPTQDARDNRQVQQPGERPQVGQESNGDATSAGASESERLQSVRDAIDQTPEVDQGRVDEIRERIANGEYPLNAESIADRFMELESLLEE</sequence>
<name>A0A1H8UJ76_9GAMM</name>
<accession>A0A1H8UJ76</accession>
<feature type="region of interest" description="Disordered" evidence="9">
    <location>
        <begin position="1"/>
        <end position="68"/>
    </location>
</feature>
<dbReference type="NCBIfam" id="TIGR03824">
    <property type="entry name" value="FlgM_jcvi"/>
    <property type="match status" value="1"/>
</dbReference>
<evidence type="ECO:0000256" key="8">
    <source>
        <dbReference type="ARBA" id="ARBA00030117"/>
    </source>
</evidence>
<evidence type="ECO:0000259" key="10">
    <source>
        <dbReference type="Pfam" id="PF04316"/>
    </source>
</evidence>
<proteinExistence type="inferred from homology"/>
<dbReference type="GO" id="GO:0045892">
    <property type="term" value="P:negative regulation of DNA-templated transcription"/>
    <property type="evidence" value="ECO:0007669"/>
    <property type="project" value="InterPro"/>
</dbReference>
<dbReference type="STRING" id="406100.SAMN04488052_10723"/>
<feature type="compositionally biased region" description="Basic and acidic residues" evidence="9">
    <location>
        <begin position="49"/>
        <end position="60"/>
    </location>
</feature>
<reference evidence="11 12" key="1">
    <citation type="submission" date="2016-10" db="EMBL/GenBank/DDBJ databases">
        <authorList>
            <person name="de Groot N.N."/>
        </authorList>
    </citation>
    <scope>NUCLEOTIDE SEQUENCE [LARGE SCALE GENOMIC DNA]</scope>
    <source>
        <strain evidence="11 12">CGMCC 1.6291</strain>
    </source>
</reference>
<keyword evidence="12" id="KW-1185">Reference proteome</keyword>
<dbReference type="InterPro" id="IPR031316">
    <property type="entry name" value="FlgM_C"/>
</dbReference>
<dbReference type="OrthoDB" id="5738369at2"/>
<dbReference type="InterPro" id="IPR007412">
    <property type="entry name" value="FlgM"/>
</dbReference>
<keyword evidence="6" id="KW-0804">Transcription</keyword>
<evidence type="ECO:0000313" key="12">
    <source>
        <dbReference type="Proteomes" id="UP000199657"/>
    </source>
</evidence>
<evidence type="ECO:0000256" key="1">
    <source>
        <dbReference type="ARBA" id="ARBA00005322"/>
    </source>
</evidence>
<dbReference type="EMBL" id="FOEG01000007">
    <property type="protein sequence ID" value="SEP03280.1"/>
    <property type="molecule type" value="Genomic_DNA"/>
</dbReference>
<keyword evidence="4" id="KW-1005">Bacterial flagellum biogenesis</keyword>
<keyword evidence="3" id="KW-0678">Repressor</keyword>
<protein>
    <recommendedName>
        <fullName evidence="2">Negative regulator of flagellin synthesis</fullName>
    </recommendedName>
    <alternativeName>
        <fullName evidence="8">Anti-sigma-28 factor</fullName>
    </alternativeName>
</protein>
<dbReference type="RefSeq" id="WP_091645011.1">
    <property type="nucleotide sequence ID" value="NZ_FOEG01000007.1"/>
</dbReference>
<dbReference type="InterPro" id="IPR035890">
    <property type="entry name" value="Anti-sigma-28_factor_FlgM_sf"/>
</dbReference>
<organism evidence="11 12">
    <name type="scientific">Aquisalimonas asiatica</name>
    <dbReference type="NCBI Taxonomy" id="406100"/>
    <lineage>
        <taxon>Bacteria</taxon>
        <taxon>Pseudomonadati</taxon>
        <taxon>Pseudomonadota</taxon>
        <taxon>Gammaproteobacteria</taxon>
        <taxon>Chromatiales</taxon>
        <taxon>Ectothiorhodospiraceae</taxon>
        <taxon>Aquisalimonas</taxon>
    </lineage>
</organism>
<feature type="domain" description="Anti-sigma-28 factor FlgM C-terminal" evidence="10">
    <location>
        <begin position="48"/>
        <end position="95"/>
    </location>
</feature>
<dbReference type="Pfam" id="PF04316">
    <property type="entry name" value="FlgM"/>
    <property type="match status" value="1"/>
</dbReference>
<evidence type="ECO:0000256" key="5">
    <source>
        <dbReference type="ARBA" id="ARBA00023015"/>
    </source>
</evidence>
<dbReference type="Proteomes" id="UP000199657">
    <property type="component" value="Unassembled WGS sequence"/>
</dbReference>
<evidence type="ECO:0000256" key="6">
    <source>
        <dbReference type="ARBA" id="ARBA00023163"/>
    </source>
</evidence>
<evidence type="ECO:0000256" key="9">
    <source>
        <dbReference type="SAM" id="MobiDB-lite"/>
    </source>
</evidence>
<dbReference type="SUPFAM" id="SSF101498">
    <property type="entry name" value="Anti-sigma factor FlgM"/>
    <property type="match status" value="1"/>
</dbReference>
<gene>
    <name evidence="11" type="ORF">SAMN04488052_10723</name>
</gene>